<dbReference type="InterPro" id="IPR006905">
    <property type="entry name" value="Flavin_halogenase"/>
</dbReference>
<evidence type="ECO:0000313" key="2">
    <source>
        <dbReference type="Proteomes" id="UP001461163"/>
    </source>
</evidence>
<reference evidence="1 2" key="1">
    <citation type="submission" date="2024-03" db="EMBL/GenBank/DDBJ databases">
        <title>Community enrichment and isolation of bacterial strains for fucoidan degradation.</title>
        <authorList>
            <person name="Sichert A."/>
        </authorList>
    </citation>
    <scope>NUCLEOTIDE SEQUENCE [LARGE SCALE GENOMIC DNA]</scope>
    <source>
        <strain evidence="1 2">AS12</strain>
    </source>
</reference>
<dbReference type="InterPro" id="IPR036188">
    <property type="entry name" value="FAD/NAD-bd_sf"/>
</dbReference>
<comment type="caution">
    <text evidence="1">The sequence shown here is derived from an EMBL/GenBank/DDBJ whole genome shotgun (WGS) entry which is preliminary data.</text>
</comment>
<dbReference type="InterPro" id="IPR033856">
    <property type="entry name" value="Trp_halogen"/>
</dbReference>
<dbReference type="Pfam" id="PF04820">
    <property type="entry name" value="Trp_halogenase"/>
    <property type="match status" value="1"/>
</dbReference>
<protein>
    <submittedName>
        <fullName evidence="1">Tryptophan halogenase family protein</fullName>
    </submittedName>
</protein>
<dbReference type="EMBL" id="JBBMQS010000003">
    <property type="protein sequence ID" value="MEM5496952.1"/>
    <property type="molecule type" value="Genomic_DNA"/>
</dbReference>
<name>A0ABU9SST7_9ALTE</name>
<dbReference type="Proteomes" id="UP001461163">
    <property type="component" value="Unassembled WGS sequence"/>
</dbReference>
<accession>A0ABU9SST7</accession>
<proteinExistence type="predicted"/>
<dbReference type="RefSeq" id="WP_342881201.1">
    <property type="nucleotide sequence ID" value="NZ_JBBMQS010000003.1"/>
</dbReference>
<dbReference type="PANTHER" id="PTHR43747:SF4">
    <property type="entry name" value="FLAVIN-DEPENDENT TRYPTOPHAN HALOGENASE"/>
    <property type="match status" value="1"/>
</dbReference>
<evidence type="ECO:0000313" key="1">
    <source>
        <dbReference type="EMBL" id="MEM5496952.1"/>
    </source>
</evidence>
<gene>
    <name evidence="1" type="ORF">WNY77_06055</name>
</gene>
<dbReference type="PANTHER" id="PTHR43747">
    <property type="entry name" value="FAD-BINDING PROTEIN"/>
    <property type="match status" value="1"/>
</dbReference>
<keyword evidence="2" id="KW-1185">Reference proteome</keyword>
<organism evidence="1 2">
    <name type="scientific">Paraglaciecola mesophila</name>
    <dbReference type="NCBI Taxonomy" id="197222"/>
    <lineage>
        <taxon>Bacteria</taxon>
        <taxon>Pseudomonadati</taxon>
        <taxon>Pseudomonadota</taxon>
        <taxon>Gammaproteobacteria</taxon>
        <taxon>Alteromonadales</taxon>
        <taxon>Alteromonadaceae</taxon>
        <taxon>Paraglaciecola</taxon>
    </lineage>
</organism>
<dbReference type="InterPro" id="IPR050816">
    <property type="entry name" value="Flavin-dep_Halogenase_NPB"/>
</dbReference>
<dbReference type="SUPFAM" id="SSF51905">
    <property type="entry name" value="FAD/NAD(P)-binding domain"/>
    <property type="match status" value="1"/>
</dbReference>
<dbReference type="PIRSF" id="PIRSF011396">
    <property type="entry name" value="Trp_halogenase"/>
    <property type="match status" value="1"/>
</dbReference>
<dbReference type="Gene3D" id="3.50.50.60">
    <property type="entry name" value="FAD/NAD(P)-binding domain"/>
    <property type="match status" value="1"/>
</dbReference>
<sequence>MISTARLVLNSEKKQSTQNGRKLQKVQKVVIAGGGTAGWMAAASLSKLLGKSLDVTLVESDEIGTVGVGEATIPPIRTLHKLLNIDEQAFMRATNSTFKLGIEFNNWGQKGDSYIHSFGVTGKECWAGEFHHFWLRGKELGIDIPFGDYCYELQASKQGKFAFSANAPMNFAYHLDATLYAKFLRDFCTDSVTRIEGKIQQVNKHQESGFIQSLTLESGQIVEGDFFIDCTGFKGLLIEEALHTGYEDWSHWLPCDSAVAVQTQANSDPLPYTRATAHEFGWQWRIPLQSRVGNGMVFCSRYTSDDQAKATLLANLDGVTINEPRVIKFKTGRRRKGWNKNCVALGLASGFVEPLESTSIHLIMTGIVRLMRLFPFDGVRQSTIDEYNEKLTSELHSIRDFIVLHYKVTTRDDSPFWQHCQSMEVPASLAHKIRLFKETGRVFLDDGDIFRVDSWTQVMLGQGLEPEQYHRIVNEMNKDELTRFLAGMRSAIEQRVAQLPSHQQFIQRYCKAS</sequence>